<dbReference type="InterPro" id="IPR018062">
    <property type="entry name" value="HTH_AraC-typ_CS"/>
</dbReference>
<keyword evidence="7" id="KW-1185">Reference proteome</keyword>
<dbReference type="Proteomes" id="UP001501757">
    <property type="component" value="Unassembled WGS sequence"/>
</dbReference>
<keyword evidence="2" id="KW-0238">DNA-binding</keyword>
<dbReference type="Gene3D" id="1.10.10.60">
    <property type="entry name" value="Homeodomain-like"/>
    <property type="match status" value="2"/>
</dbReference>
<dbReference type="EMBL" id="BAAAEI010000006">
    <property type="protein sequence ID" value="GAA0345403.1"/>
    <property type="molecule type" value="Genomic_DNA"/>
</dbReference>
<keyword evidence="4" id="KW-0812">Transmembrane</keyword>
<keyword evidence="1" id="KW-0805">Transcription regulation</keyword>
<gene>
    <name evidence="6" type="ORF">GCM10009092_07350</name>
</gene>
<dbReference type="PANTHER" id="PTHR43280:SF29">
    <property type="entry name" value="ARAC-FAMILY TRANSCRIPTIONAL REGULATOR"/>
    <property type="match status" value="1"/>
</dbReference>
<dbReference type="SMART" id="SM00342">
    <property type="entry name" value="HTH_ARAC"/>
    <property type="match status" value="1"/>
</dbReference>
<reference evidence="7" key="1">
    <citation type="journal article" date="2019" name="Int. J. Syst. Evol. Microbiol.">
        <title>The Global Catalogue of Microorganisms (GCM) 10K type strain sequencing project: providing services to taxonomists for standard genome sequencing and annotation.</title>
        <authorList>
            <consortium name="The Broad Institute Genomics Platform"/>
            <consortium name="The Broad Institute Genome Sequencing Center for Infectious Disease"/>
            <person name="Wu L."/>
            <person name="Ma J."/>
        </authorList>
    </citation>
    <scope>NUCLEOTIDE SEQUENCE [LARGE SCALE GENOMIC DNA]</scope>
    <source>
        <strain evidence="7">JCM 13378</strain>
    </source>
</reference>
<dbReference type="PROSITE" id="PS01124">
    <property type="entry name" value="HTH_ARAC_FAMILY_2"/>
    <property type="match status" value="1"/>
</dbReference>
<dbReference type="PROSITE" id="PS00041">
    <property type="entry name" value="HTH_ARAC_FAMILY_1"/>
    <property type="match status" value="1"/>
</dbReference>
<evidence type="ECO:0000313" key="6">
    <source>
        <dbReference type="EMBL" id="GAA0345403.1"/>
    </source>
</evidence>
<feature type="domain" description="HTH araC/xylS-type" evidence="5">
    <location>
        <begin position="282"/>
        <end position="389"/>
    </location>
</feature>
<evidence type="ECO:0000256" key="4">
    <source>
        <dbReference type="SAM" id="Phobius"/>
    </source>
</evidence>
<keyword evidence="4" id="KW-0472">Membrane</keyword>
<name>A0ABP3GHU4_9ALTE</name>
<protein>
    <submittedName>
        <fullName evidence="6">AraC family transcriptional regulator</fullName>
    </submittedName>
</protein>
<feature type="transmembrane region" description="Helical" evidence="4">
    <location>
        <begin position="96"/>
        <end position="117"/>
    </location>
</feature>
<sequence length="394" mass="44423">MNHTLLGLIYFMAFSHSLMLAISLWHRSAKQSSGRWLALLTLIVSYKLFEGGALYTGLYPFLAHSMDLLPGEILVIGPLLYIYSIVVVGKRPARSALVSCHFIPALAIWLFNSPAVFRGTDAKIAMWETVVTSSEGAPLPIYLVILLLGMKVHLSVYLYLSWREIRLFEHASANLRSDNSQQVLANIKSLIAAFFVLEMLWAGLFIGQQYFGLDSLTKVGEIWLLLVAALMLGIGYIGLQKPDLIFTKEEYTLAQSRADSNTQDKTDNIKYFHSALPMETAELLAKELEHHIQAKQLYLDDKLSLTDLAKATGIKAHTLSQVINLTMKTSFYKLINTYRIQHAIELIDNPAMNWTLERIAYESGFTNRVTFSKAFKEVMQCTPSAYKKEKVRVS</sequence>
<evidence type="ECO:0000313" key="7">
    <source>
        <dbReference type="Proteomes" id="UP001501757"/>
    </source>
</evidence>
<dbReference type="InterPro" id="IPR009057">
    <property type="entry name" value="Homeodomain-like_sf"/>
</dbReference>
<feature type="transmembrane region" description="Helical" evidence="4">
    <location>
        <begin position="183"/>
        <end position="202"/>
    </location>
</feature>
<feature type="transmembrane region" description="Helical" evidence="4">
    <location>
        <begin position="68"/>
        <end position="89"/>
    </location>
</feature>
<feature type="transmembrane region" description="Helical" evidence="4">
    <location>
        <begin position="37"/>
        <end position="62"/>
    </location>
</feature>
<dbReference type="PANTHER" id="PTHR43280">
    <property type="entry name" value="ARAC-FAMILY TRANSCRIPTIONAL REGULATOR"/>
    <property type="match status" value="1"/>
</dbReference>
<accession>A0ABP3GHU4</accession>
<organism evidence="6 7">
    <name type="scientific">Bowmanella denitrificans</name>
    <dbReference type="NCBI Taxonomy" id="366582"/>
    <lineage>
        <taxon>Bacteria</taxon>
        <taxon>Pseudomonadati</taxon>
        <taxon>Pseudomonadota</taxon>
        <taxon>Gammaproteobacteria</taxon>
        <taxon>Alteromonadales</taxon>
        <taxon>Alteromonadaceae</taxon>
        <taxon>Bowmanella</taxon>
    </lineage>
</organism>
<feature type="transmembrane region" description="Helical" evidence="4">
    <location>
        <begin position="222"/>
        <end position="239"/>
    </location>
</feature>
<feature type="transmembrane region" description="Helical" evidence="4">
    <location>
        <begin position="137"/>
        <end position="162"/>
    </location>
</feature>
<dbReference type="InterPro" id="IPR018060">
    <property type="entry name" value="HTH_AraC"/>
</dbReference>
<evidence type="ECO:0000256" key="3">
    <source>
        <dbReference type="ARBA" id="ARBA00023163"/>
    </source>
</evidence>
<comment type="caution">
    <text evidence="6">The sequence shown here is derived from an EMBL/GenBank/DDBJ whole genome shotgun (WGS) entry which is preliminary data.</text>
</comment>
<evidence type="ECO:0000256" key="1">
    <source>
        <dbReference type="ARBA" id="ARBA00023015"/>
    </source>
</evidence>
<keyword evidence="3" id="KW-0804">Transcription</keyword>
<evidence type="ECO:0000256" key="2">
    <source>
        <dbReference type="ARBA" id="ARBA00023125"/>
    </source>
</evidence>
<dbReference type="Pfam" id="PF12833">
    <property type="entry name" value="HTH_18"/>
    <property type="match status" value="1"/>
</dbReference>
<dbReference type="RefSeq" id="WP_343841899.1">
    <property type="nucleotide sequence ID" value="NZ_BAAAEI010000006.1"/>
</dbReference>
<dbReference type="SUPFAM" id="SSF46689">
    <property type="entry name" value="Homeodomain-like"/>
    <property type="match status" value="1"/>
</dbReference>
<feature type="transmembrane region" description="Helical" evidence="4">
    <location>
        <begin position="6"/>
        <end position="25"/>
    </location>
</feature>
<proteinExistence type="predicted"/>
<keyword evidence="4" id="KW-1133">Transmembrane helix</keyword>
<evidence type="ECO:0000259" key="5">
    <source>
        <dbReference type="PROSITE" id="PS01124"/>
    </source>
</evidence>